<dbReference type="InterPro" id="IPR022225">
    <property type="entry name" value="Phage_tail_fibre_N"/>
</dbReference>
<accession>A0ABT0L7H0</accession>
<evidence type="ECO:0000313" key="2">
    <source>
        <dbReference type="EMBL" id="MCL1123519.1"/>
    </source>
</evidence>
<dbReference type="Gene3D" id="2.170.16.10">
    <property type="entry name" value="Hedgehog/Intein (Hint) domain"/>
    <property type="match status" value="1"/>
</dbReference>
<name>A0ABT0L7H0_9GAMM</name>
<comment type="caution">
    <text evidence="2">The sequence shown here is derived from an EMBL/GenBank/DDBJ whole genome shotgun (WGS) entry which is preliminary data.</text>
</comment>
<dbReference type="Proteomes" id="UP001203423">
    <property type="component" value="Unassembled WGS sequence"/>
</dbReference>
<dbReference type="RefSeq" id="WP_248938806.1">
    <property type="nucleotide sequence ID" value="NZ_JAKIKS010000007.1"/>
</dbReference>
<proteinExistence type="predicted"/>
<keyword evidence="3" id="KW-1185">Reference proteome</keyword>
<organism evidence="2 3">
    <name type="scientific">Shewanella surugensis</name>
    <dbReference type="NCBI Taxonomy" id="212020"/>
    <lineage>
        <taxon>Bacteria</taxon>
        <taxon>Pseudomonadati</taxon>
        <taxon>Pseudomonadota</taxon>
        <taxon>Gammaproteobacteria</taxon>
        <taxon>Alteromonadales</taxon>
        <taxon>Shewanellaceae</taxon>
        <taxon>Shewanella</taxon>
    </lineage>
</organism>
<feature type="domain" description="Hint" evidence="1">
    <location>
        <begin position="598"/>
        <end position="714"/>
    </location>
</feature>
<dbReference type="SUPFAM" id="SSF51294">
    <property type="entry name" value="Hedgehog/intein (Hint) domain"/>
    <property type="match status" value="1"/>
</dbReference>
<evidence type="ECO:0000313" key="3">
    <source>
        <dbReference type="Proteomes" id="UP001203423"/>
    </source>
</evidence>
<dbReference type="SMART" id="SM00306">
    <property type="entry name" value="HintN"/>
    <property type="match status" value="1"/>
</dbReference>
<sequence length="762" mass="82315">MSQLTITNAGIDYKNAVFAGDEVQNITHFVFAYIPALNPDLPIDPDSTIDNSHIVASHPIERVSKLSGNAVLMSTVQDYSIGDFTYNSYGVIAIKANGDEVLIAIVHTSEQTKTKTVGAVTGNYSVKSIVWRGASVAGELGITLSTLPWQTSDSEFLRSEDFAAHLSHANPHSQYVQHTEVPSIMQGTITNPIDLGEVDIQNQPLLPGHYYQPSSARAIFERGYPRTRAGALTAEKATGSGLTYTYKEYDTGATHTCGYYSGAWSGWVRQYDTSNPPSSEEVGALPVDGKAADSQELHGMLPSYEEDAITIVARNASGTVKAKNFYESGKNIRSVFLNNETTDQTFTGKLIASSPTAKAGVYGDYSIESVSLIFSMGAAYQLGLTGKDFGNLYGLARAYGNKINDGDGTNSGLMGGGHQAVWCQNGKPTSAMGKDLWTQGYVYEHGKQLREIYLTVDGKSANAELLQGLKPNYGAVATTIAARDSNGSLQAKAFHENGNSLASKYLQISSCSKEAISNKVVIRDAYGGLAVNQVNCANMSLSRSPESKAGGTIEAGYVLFCAQNSNVVQRIYVAELFEQLLTHVSSSSGGTGGTNPPDVCFEVGTQVLLENGASVAIEMLRVGDKVKSIYHPILATGDDTEWATVKSDDVEEVEIKSATVRSLILGSDPAHYILNDDVKVTYEHPFLVLSQAFNDWRWIAISNIKVGDKIYSLDNDPVLVESLEYVEERINTVNLDVEELDNYFVNLSGEWILAHNSDTAKP</sequence>
<protein>
    <submittedName>
        <fullName evidence="2">Phage tail protein</fullName>
    </submittedName>
</protein>
<dbReference type="EMBL" id="JAKIKS010000007">
    <property type="protein sequence ID" value="MCL1123519.1"/>
    <property type="molecule type" value="Genomic_DNA"/>
</dbReference>
<dbReference type="InterPro" id="IPR036844">
    <property type="entry name" value="Hint_dom_sf"/>
</dbReference>
<evidence type="ECO:0000259" key="1">
    <source>
        <dbReference type="SMART" id="SM00306"/>
    </source>
</evidence>
<dbReference type="CDD" id="cd19958">
    <property type="entry name" value="pyocin_knob"/>
    <property type="match status" value="1"/>
</dbReference>
<gene>
    <name evidence="2" type="ORF">L2764_03240</name>
</gene>
<dbReference type="PROSITE" id="PS50817">
    <property type="entry name" value="INTEIN_N_TER"/>
    <property type="match status" value="1"/>
</dbReference>
<dbReference type="InterPro" id="IPR006141">
    <property type="entry name" value="Intein_N"/>
</dbReference>
<dbReference type="InterPro" id="IPR003587">
    <property type="entry name" value="Hint_dom_N"/>
</dbReference>
<reference evidence="2 3" key="1">
    <citation type="submission" date="2022-01" db="EMBL/GenBank/DDBJ databases">
        <title>Whole genome-based taxonomy of the Shewanellaceae.</title>
        <authorList>
            <person name="Martin-Rodriguez A.J."/>
        </authorList>
    </citation>
    <scope>NUCLEOTIDE SEQUENCE [LARGE SCALE GENOMIC DNA]</scope>
    <source>
        <strain evidence="2 3">DSM 17177</strain>
    </source>
</reference>
<dbReference type="Pfam" id="PF12571">
    <property type="entry name" value="Phage_tail_fib"/>
    <property type="match status" value="1"/>
</dbReference>
<dbReference type="CDD" id="cd00081">
    <property type="entry name" value="Hint"/>
    <property type="match status" value="1"/>
</dbReference>